<reference evidence="2" key="1">
    <citation type="journal article" date="2013" name="Stand. Genomic Sci.">
        <title>Complete genome sequence of Coriobacterium glomerans type strain (PW2(T)) from the midgut of Pyrrhocoris apterus L. (red soldier bug).</title>
        <authorList>
            <person name="Stackebrandt E."/>
            <person name="Zeytun A."/>
            <person name="Lapidus A."/>
            <person name="Nolan M."/>
            <person name="Lucas S."/>
            <person name="Hammon N."/>
            <person name="Deshpande S."/>
            <person name="Cheng J.F."/>
            <person name="Tapia R."/>
            <person name="Goodwin L.A."/>
            <person name="Pitluck S."/>
            <person name="Liolios K."/>
            <person name="Pagani I."/>
            <person name="Ivanova N."/>
            <person name="Mavromatis K."/>
            <person name="Mikhailova N."/>
            <person name="Huntemann M."/>
            <person name="Pati A."/>
            <person name="Chen A."/>
            <person name="Palaniappan K."/>
            <person name="Chang Y.J."/>
            <person name="Land M."/>
            <person name="Hauser L."/>
            <person name="Rohde M."/>
            <person name="Pukall R."/>
            <person name="Goker M."/>
            <person name="Detter J.C."/>
            <person name="Woyke T."/>
            <person name="Bristow J."/>
            <person name="Eisen J.A."/>
            <person name="Markowitz V."/>
            <person name="Hugenholtz P."/>
            <person name="Kyrpides N.C."/>
            <person name="Klenk H.P."/>
        </authorList>
    </citation>
    <scope>NUCLEOTIDE SEQUENCE</scope>
    <source>
        <strain evidence="2">ATCC 49209 / DSM 20642 / JCM 10262 / PW2</strain>
    </source>
</reference>
<dbReference type="AlphaFoldDB" id="F2N9L9"/>
<sequence length="130" mass="14540">MVQSLNSVVDLVMPATSGAFATRGNIMIGNRAIEFYNSRNPADCIQIPWDEVDRVAASVMFKGTWIPRFAVLTKSSGTFSFSARDSKRALRAMKRYISDERMVRSLSFLDVVRRGASNLLFNRRGPSSQV</sequence>
<dbReference type="STRING" id="700015.Corgl_1014"/>
<dbReference type="OrthoDB" id="1646215at2"/>
<dbReference type="HOGENOM" id="CLU_132588_0_0_11"/>
<proteinExistence type="predicted"/>
<accession>F2N9L9</accession>
<gene>
    <name evidence="1" type="ordered locus">Corgl_1014</name>
</gene>
<dbReference type="eggNOG" id="COG4687">
    <property type="taxonomic scope" value="Bacteria"/>
</dbReference>
<evidence type="ECO:0008006" key="3">
    <source>
        <dbReference type="Google" id="ProtNLM"/>
    </source>
</evidence>
<dbReference type="RefSeq" id="WP_013708865.1">
    <property type="nucleotide sequence ID" value="NC_015389.1"/>
</dbReference>
<protein>
    <recommendedName>
        <fullName evidence="3">DUF956 family protein</fullName>
    </recommendedName>
</protein>
<dbReference type="EMBL" id="CP002628">
    <property type="protein sequence ID" value="AEB07122.1"/>
    <property type="molecule type" value="Genomic_DNA"/>
</dbReference>
<name>F2N9L9_CORGP</name>
<dbReference type="Proteomes" id="UP000006851">
    <property type="component" value="Chromosome"/>
</dbReference>
<dbReference type="KEGG" id="cgo:Corgl_1014"/>
<dbReference type="InterPro" id="IPR010360">
    <property type="entry name" value="DUF956"/>
</dbReference>
<evidence type="ECO:0000313" key="1">
    <source>
        <dbReference type="EMBL" id="AEB07122.1"/>
    </source>
</evidence>
<organism evidence="1 2">
    <name type="scientific">Coriobacterium glomerans (strain ATCC 49209 / DSM 20642 / JCM 10262 / PW2)</name>
    <dbReference type="NCBI Taxonomy" id="700015"/>
    <lineage>
        <taxon>Bacteria</taxon>
        <taxon>Bacillati</taxon>
        <taxon>Actinomycetota</taxon>
        <taxon>Coriobacteriia</taxon>
        <taxon>Coriobacteriales</taxon>
        <taxon>Coriobacteriaceae</taxon>
        <taxon>Coriobacterium</taxon>
    </lineage>
</organism>
<evidence type="ECO:0000313" key="2">
    <source>
        <dbReference type="Proteomes" id="UP000006851"/>
    </source>
</evidence>
<keyword evidence="2" id="KW-1185">Reference proteome</keyword>
<dbReference type="Pfam" id="PF06115">
    <property type="entry name" value="DUF956"/>
    <property type="match status" value="1"/>
</dbReference>